<dbReference type="EMBL" id="SPHZ02000011">
    <property type="protein sequence ID" value="KAF0890784.1"/>
    <property type="molecule type" value="Genomic_DNA"/>
</dbReference>
<dbReference type="Proteomes" id="UP000479710">
    <property type="component" value="Unassembled WGS sequence"/>
</dbReference>
<sequence length="155" mass="16462">MAMNSDTMASSFRCCPSAGALIRRSMGTRPDRVSAGVLRCSKRGNGIVGLRLSCAALSPASGSEALPSSPAPSSETLHPLPWWAKNLSEEDISYFSLVDFNPAGQGREEMDAIWHALVSGPLEPLLRVLREIGAAGNLLRCRSFHIGILSGGILI</sequence>
<gene>
    <name evidence="1" type="ORF">E2562_004270</name>
</gene>
<accession>A0A6G1BSV6</accession>
<proteinExistence type="predicted"/>
<reference evidence="1 2" key="1">
    <citation type="submission" date="2019-11" db="EMBL/GenBank/DDBJ databases">
        <title>Whole genome sequence of Oryza granulata.</title>
        <authorList>
            <person name="Li W."/>
        </authorList>
    </citation>
    <scope>NUCLEOTIDE SEQUENCE [LARGE SCALE GENOMIC DNA]</scope>
    <source>
        <strain evidence="2">cv. Menghai</strain>
        <tissue evidence="1">Leaf</tissue>
    </source>
</reference>
<comment type="caution">
    <text evidence="1">The sequence shown here is derived from an EMBL/GenBank/DDBJ whole genome shotgun (WGS) entry which is preliminary data.</text>
</comment>
<evidence type="ECO:0000313" key="2">
    <source>
        <dbReference type="Proteomes" id="UP000479710"/>
    </source>
</evidence>
<name>A0A6G1BSV6_9ORYZ</name>
<dbReference type="AlphaFoldDB" id="A0A6G1BSV6"/>
<dbReference type="OrthoDB" id="612671at2759"/>
<evidence type="ECO:0000313" key="1">
    <source>
        <dbReference type="EMBL" id="KAF0890784.1"/>
    </source>
</evidence>
<organism evidence="1 2">
    <name type="scientific">Oryza meyeriana var. granulata</name>
    <dbReference type="NCBI Taxonomy" id="110450"/>
    <lineage>
        <taxon>Eukaryota</taxon>
        <taxon>Viridiplantae</taxon>
        <taxon>Streptophyta</taxon>
        <taxon>Embryophyta</taxon>
        <taxon>Tracheophyta</taxon>
        <taxon>Spermatophyta</taxon>
        <taxon>Magnoliopsida</taxon>
        <taxon>Liliopsida</taxon>
        <taxon>Poales</taxon>
        <taxon>Poaceae</taxon>
        <taxon>BOP clade</taxon>
        <taxon>Oryzoideae</taxon>
        <taxon>Oryzeae</taxon>
        <taxon>Oryzinae</taxon>
        <taxon>Oryza</taxon>
        <taxon>Oryza meyeriana</taxon>
    </lineage>
</organism>
<keyword evidence="2" id="KW-1185">Reference proteome</keyword>
<protein>
    <submittedName>
        <fullName evidence="1">Uncharacterized protein</fullName>
    </submittedName>
</protein>